<dbReference type="InterPro" id="IPR009072">
    <property type="entry name" value="Histone-fold"/>
</dbReference>
<dbReference type="GO" id="GO:0006261">
    <property type="term" value="P:DNA-templated DNA replication"/>
    <property type="evidence" value="ECO:0007669"/>
    <property type="project" value="TreeGrafter"/>
</dbReference>
<comment type="subcellular location">
    <subcellularLocation>
        <location evidence="1">Nucleus</location>
    </subcellularLocation>
</comment>
<dbReference type="InterPro" id="IPR003958">
    <property type="entry name" value="CBFA_NFYB_domain"/>
</dbReference>
<dbReference type="PANTHER" id="PTHR10252:SF151">
    <property type="entry name" value="DNA POLYMERASE EPSILON NONCATALYTIC SUBUNIT"/>
    <property type="match status" value="1"/>
</dbReference>
<evidence type="ECO:0000256" key="3">
    <source>
        <dbReference type="SAM" id="MobiDB-lite"/>
    </source>
</evidence>
<reference evidence="5" key="1">
    <citation type="submission" date="2020-03" db="EMBL/GenBank/DDBJ databases">
        <title>FDA dAtabase for Regulatory Grade micrObial Sequences (FDA-ARGOS): Supporting development and validation of Infectious Disease Dx tests.</title>
        <authorList>
            <person name="Campos J."/>
            <person name="Goldberg B."/>
            <person name="Tallon L."/>
            <person name="Sadzewicz L."/>
            <person name="Vavikolanu K."/>
            <person name="Mehta A."/>
            <person name="Aluvathingal J."/>
            <person name="Nadendla S."/>
            <person name="Nandy P."/>
            <person name="Geyer C."/>
            <person name="Yan Y."/>
            <person name="Sichtig H."/>
        </authorList>
    </citation>
    <scope>NUCLEOTIDE SEQUENCE [LARGE SCALE GENOMIC DNA]</scope>
    <source>
        <strain evidence="5">FDAARGOS_652</strain>
    </source>
</reference>
<proteinExistence type="predicted"/>
<comment type="caution">
    <text evidence="5">The sequence shown here is derived from an EMBL/GenBank/DDBJ whole genome shotgun (WGS) entry which is preliminary data.</text>
</comment>
<evidence type="ECO:0000313" key="5">
    <source>
        <dbReference type="EMBL" id="KAF6057054.1"/>
    </source>
</evidence>
<dbReference type="CDD" id="cd23645">
    <property type="entry name" value="HFD_Dpb3-like"/>
    <property type="match status" value="1"/>
</dbReference>
<evidence type="ECO:0000313" key="6">
    <source>
        <dbReference type="Proteomes" id="UP000590412"/>
    </source>
</evidence>
<dbReference type="SUPFAM" id="SSF47113">
    <property type="entry name" value="Histone-fold"/>
    <property type="match status" value="1"/>
</dbReference>
<dbReference type="AlphaFoldDB" id="A0A8X7TBN0"/>
<dbReference type="Gene3D" id="1.10.20.10">
    <property type="entry name" value="Histone, subunit A"/>
    <property type="match status" value="1"/>
</dbReference>
<feature type="region of interest" description="Disordered" evidence="3">
    <location>
        <begin position="176"/>
        <end position="250"/>
    </location>
</feature>
<evidence type="ECO:0000256" key="1">
    <source>
        <dbReference type="ARBA" id="ARBA00004123"/>
    </source>
</evidence>
<feature type="compositionally biased region" description="Polar residues" evidence="3">
    <location>
        <begin position="231"/>
        <end position="242"/>
    </location>
</feature>
<evidence type="ECO:0000256" key="2">
    <source>
        <dbReference type="ARBA" id="ARBA00023242"/>
    </source>
</evidence>
<keyword evidence="2" id="KW-0539">Nucleus</keyword>
<dbReference type="GO" id="GO:0008623">
    <property type="term" value="C:CHRAC"/>
    <property type="evidence" value="ECO:0007669"/>
    <property type="project" value="TreeGrafter"/>
</dbReference>
<dbReference type="InterPro" id="IPR050568">
    <property type="entry name" value="Transcr_DNA_Rep_Reg"/>
</dbReference>
<organism evidence="5 6">
    <name type="scientific">Candida parapsilosis</name>
    <name type="common">Yeast</name>
    <dbReference type="NCBI Taxonomy" id="5480"/>
    <lineage>
        <taxon>Eukaryota</taxon>
        <taxon>Fungi</taxon>
        <taxon>Dikarya</taxon>
        <taxon>Ascomycota</taxon>
        <taxon>Saccharomycotina</taxon>
        <taxon>Pichiomycetes</taxon>
        <taxon>Debaryomycetaceae</taxon>
        <taxon>Candida/Lodderomyces clade</taxon>
        <taxon>Candida</taxon>
    </lineage>
</organism>
<feature type="region of interest" description="Disordered" evidence="3">
    <location>
        <begin position="42"/>
        <end position="80"/>
    </location>
</feature>
<feature type="compositionally biased region" description="Polar residues" evidence="3">
    <location>
        <begin position="42"/>
        <end position="51"/>
    </location>
</feature>
<feature type="domain" description="Transcription factor CBF/NF-Y/archaeal histone" evidence="4">
    <location>
        <begin position="79"/>
        <end position="143"/>
    </location>
</feature>
<feature type="compositionally biased region" description="Polar residues" evidence="3">
    <location>
        <begin position="71"/>
        <end position="80"/>
    </location>
</feature>
<name>A0A8X7TBN0_CANPA</name>
<dbReference type="Pfam" id="PF00808">
    <property type="entry name" value="CBFD_NFYB_HMF"/>
    <property type="match status" value="1"/>
</dbReference>
<evidence type="ECO:0000259" key="4">
    <source>
        <dbReference type="Pfam" id="PF00808"/>
    </source>
</evidence>
<dbReference type="GO" id="GO:0046982">
    <property type="term" value="F:protein heterodimerization activity"/>
    <property type="evidence" value="ECO:0007669"/>
    <property type="project" value="InterPro"/>
</dbReference>
<protein>
    <submittedName>
        <fullName evidence="5">Histone-like transcription factor (CBF/NF-Y) and archaeal histone family protein</fullName>
    </submittedName>
</protein>
<accession>A0A8X7TBN0</accession>
<dbReference type="EMBL" id="JABWAB010000003">
    <property type="protein sequence ID" value="KAF6057054.1"/>
    <property type="molecule type" value="Genomic_DNA"/>
</dbReference>
<dbReference type="Proteomes" id="UP000590412">
    <property type="component" value="Unassembled WGS sequence"/>
</dbReference>
<sequence>MIMKIIPKCRLILWWKRKSKSQLQKDALTFLFNNTTFNMTDDNAVNTTNPSAEVEPQPPQDTAVPHDDSTNGEQDSSQMSLPMSKIKKIFKMDPDFSGASQGAIYATGLATELFVQYFVEQASLMAKVDKRKKIQYKDFANAVGGHDALNFLSDTIPKTHAIGDLIQRKKVNTLESIQPNRNPEESRPASKAPANVVSKPDPILPKGQQILNFGSASKEETPVRKAGINDLVSSQSESNSGDVQDVEMKD</sequence>
<dbReference type="PANTHER" id="PTHR10252">
    <property type="entry name" value="HISTONE-LIKE TRANSCRIPTION FACTOR CCAAT-RELATED"/>
    <property type="match status" value="1"/>
</dbReference>
<gene>
    <name evidence="5" type="ORF">FOB60_001609</name>
</gene>